<organism evidence="1 2">
    <name type="scientific">Protopolystoma xenopodis</name>
    <dbReference type="NCBI Taxonomy" id="117903"/>
    <lineage>
        <taxon>Eukaryota</taxon>
        <taxon>Metazoa</taxon>
        <taxon>Spiralia</taxon>
        <taxon>Lophotrochozoa</taxon>
        <taxon>Platyhelminthes</taxon>
        <taxon>Monogenea</taxon>
        <taxon>Polyopisthocotylea</taxon>
        <taxon>Polystomatidea</taxon>
        <taxon>Polystomatidae</taxon>
        <taxon>Protopolystoma</taxon>
    </lineage>
</organism>
<protein>
    <submittedName>
        <fullName evidence="1">Uncharacterized protein</fullName>
    </submittedName>
</protein>
<evidence type="ECO:0000313" key="2">
    <source>
        <dbReference type="Proteomes" id="UP000784294"/>
    </source>
</evidence>
<dbReference type="Proteomes" id="UP000784294">
    <property type="component" value="Unassembled WGS sequence"/>
</dbReference>
<evidence type="ECO:0000313" key="1">
    <source>
        <dbReference type="EMBL" id="VEL17626.1"/>
    </source>
</evidence>
<name>A0A448WQH8_9PLAT</name>
<reference evidence="1" key="1">
    <citation type="submission" date="2018-11" db="EMBL/GenBank/DDBJ databases">
        <authorList>
            <consortium name="Pathogen Informatics"/>
        </authorList>
    </citation>
    <scope>NUCLEOTIDE SEQUENCE</scope>
</reference>
<dbReference type="EMBL" id="CAAALY010033477">
    <property type="protein sequence ID" value="VEL17626.1"/>
    <property type="molecule type" value="Genomic_DNA"/>
</dbReference>
<proteinExistence type="predicted"/>
<comment type="caution">
    <text evidence="1">The sequence shown here is derived from an EMBL/GenBank/DDBJ whole genome shotgun (WGS) entry which is preliminary data.</text>
</comment>
<sequence>MSILLFARIAVWRRLFYTRNRRKKGATVTVNQIKRIFGQAAKDQEIDIMELWLHSRHYSHGLTEVNVEEMRQLLKDWCGV</sequence>
<dbReference type="AlphaFoldDB" id="A0A448WQH8"/>
<keyword evidence="2" id="KW-1185">Reference proteome</keyword>
<gene>
    <name evidence="1" type="ORF">PXEA_LOCUS11066</name>
</gene>
<accession>A0A448WQH8</accession>